<dbReference type="EMBL" id="JAHKKG010000003">
    <property type="protein sequence ID" value="MBU2664142.1"/>
    <property type="molecule type" value="Genomic_DNA"/>
</dbReference>
<evidence type="ECO:0000256" key="3">
    <source>
        <dbReference type="ARBA" id="ARBA00040298"/>
    </source>
</evidence>
<evidence type="ECO:0000256" key="4">
    <source>
        <dbReference type="SAM" id="MobiDB-lite"/>
    </source>
</evidence>
<accession>A0ABS5YL30</accession>
<name>A0ABS5YL30_9ACTN</name>
<feature type="compositionally biased region" description="Low complexity" evidence="4">
    <location>
        <begin position="1"/>
        <end position="21"/>
    </location>
</feature>
<feature type="region of interest" description="Disordered" evidence="4">
    <location>
        <begin position="1"/>
        <end position="23"/>
    </location>
</feature>
<evidence type="ECO:0000256" key="1">
    <source>
        <dbReference type="ARBA" id="ARBA00037217"/>
    </source>
</evidence>
<dbReference type="PANTHER" id="PTHR10668:SF103">
    <property type="entry name" value="PYRIDINE NUCLEOTIDE-DISULFIDE OXIDOREDUCTASE DOMAIN-CONTAINING PROTEIN 2"/>
    <property type="match status" value="1"/>
</dbReference>
<reference evidence="6 7" key="1">
    <citation type="submission" date="2021-06" db="EMBL/GenBank/DDBJ databases">
        <title>Actinoplanes lichenicola sp. nov., and Actinoplanes ovalisporus sp. nov., isolated from lichen in Thailand.</title>
        <authorList>
            <person name="Saeng-In P."/>
            <person name="Kanchanasin P."/>
            <person name="Yuki M."/>
            <person name="Kudo T."/>
            <person name="Ohkuma M."/>
            <person name="Phongsopitanun W."/>
            <person name="Tanasupawat S."/>
        </authorList>
    </citation>
    <scope>NUCLEOTIDE SEQUENCE [LARGE SCALE GENOMIC DNA]</scope>
    <source>
        <strain evidence="6 7">NBRC 110975</strain>
    </source>
</reference>
<dbReference type="Pfam" id="PF01593">
    <property type="entry name" value="Amino_oxidase"/>
    <property type="match status" value="1"/>
</dbReference>
<evidence type="ECO:0000259" key="5">
    <source>
        <dbReference type="Pfam" id="PF01593"/>
    </source>
</evidence>
<evidence type="ECO:0000313" key="7">
    <source>
        <dbReference type="Proteomes" id="UP001519654"/>
    </source>
</evidence>
<dbReference type="Proteomes" id="UP001519654">
    <property type="component" value="Unassembled WGS sequence"/>
</dbReference>
<dbReference type="InterPro" id="IPR002937">
    <property type="entry name" value="Amino_oxidase"/>
</dbReference>
<gene>
    <name evidence="6" type="ORF">KOI35_11625</name>
</gene>
<keyword evidence="7" id="KW-1185">Reference proteome</keyword>
<comment type="subunit">
    <text evidence="2">Interacts with COX5B; this interaction may contribute to localize PYROXD2 to the inner face of the inner mitochondrial membrane.</text>
</comment>
<protein>
    <recommendedName>
        <fullName evidence="3">Pyridine nucleotide-disulfide oxidoreductase domain-containing protein 2</fullName>
    </recommendedName>
</protein>
<evidence type="ECO:0000256" key="2">
    <source>
        <dbReference type="ARBA" id="ARBA00038825"/>
    </source>
</evidence>
<comment type="caution">
    <text evidence="6">The sequence shown here is derived from an EMBL/GenBank/DDBJ whole genome shotgun (WGS) entry which is preliminary data.</text>
</comment>
<organism evidence="6 7">
    <name type="scientific">Paractinoplanes bogorensis</name>
    <dbReference type="NCBI Taxonomy" id="1610840"/>
    <lineage>
        <taxon>Bacteria</taxon>
        <taxon>Bacillati</taxon>
        <taxon>Actinomycetota</taxon>
        <taxon>Actinomycetes</taxon>
        <taxon>Micromonosporales</taxon>
        <taxon>Micromonosporaceae</taxon>
        <taxon>Paractinoplanes</taxon>
    </lineage>
</organism>
<dbReference type="Gene3D" id="3.50.50.60">
    <property type="entry name" value="FAD/NAD(P)-binding domain"/>
    <property type="match status" value="2"/>
</dbReference>
<evidence type="ECO:0000313" key="6">
    <source>
        <dbReference type="EMBL" id="MBU2664142.1"/>
    </source>
</evidence>
<dbReference type="SUPFAM" id="SSF51905">
    <property type="entry name" value="FAD/NAD(P)-binding domain"/>
    <property type="match status" value="1"/>
</dbReference>
<sequence>MPSSGKHSPSSSTSSTAMPDSSLPPEADVIVVGAGHNGLVCAGYLASAGLQVLVLEAGPLPGGNTITEELTLPGFAHDSCSSAHVLIQSNPLLADDELGLLSRWGLEYVHTDPAVVLPRADGSSITVHRDLDATADELARFSPSDAAAFRKLVEEWNGGLAAVHGRWSSGFDLGTGAAADAYRELKARSAWDVIHERFEHPAVRDLMLWLSLATIQDPRRPGTGVLPSSITAGRLRFGWSTPIGGSGALPAALIRLLESRGGSVVCDAPVAHIDVTDGRATGVRTVDGRSFRARRAVVTSSHLAKLPDLLDSAPSDVVAARDAWRPGLSVFAVHAALRGDLSTHAAAAGLGSTDGVARQLDAFYRGETDATDPWLLVVNQTVVDPSRAPDGAGTFKILTIAPWDRADGQDWSTAKQAFADEIVQRVRERVGGLAPDDILAMRAESPRDVAAHNTHNLGGSCHGGEFQMPGGEWLVGWPSYATGVGGLFLTGSTSHPGGSVSGRPGRNAARAVLSDLGLDPASVMGSR</sequence>
<dbReference type="InterPro" id="IPR036188">
    <property type="entry name" value="FAD/NAD-bd_sf"/>
</dbReference>
<proteinExistence type="predicted"/>
<comment type="function">
    <text evidence="1">Probable oxidoreductase that may play a role as regulator of mitochondrial function.</text>
</comment>
<feature type="domain" description="Amine oxidase" evidence="5">
    <location>
        <begin position="38"/>
        <end position="513"/>
    </location>
</feature>
<dbReference type="PANTHER" id="PTHR10668">
    <property type="entry name" value="PHYTOENE DEHYDROGENASE"/>
    <property type="match status" value="1"/>
</dbReference>